<feature type="coiled-coil region" evidence="7">
    <location>
        <begin position="305"/>
        <end position="342"/>
    </location>
</feature>
<dbReference type="OrthoDB" id="6020636at2759"/>
<dbReference type="GO" id="GO:1990112">
    <property type="term" value="C:RQC complex"/>
    <property type="evidence" value="ECO:0007669"/>
    <property type="project" value="TreeGrafter"/>
</dbReference>
<keyword evidence="4" id="KW-0963">Cytoplasm</keyword>
<evidence type="ECO:0000256" key="7">
    <source>
        <dbReference type="SAM" id="Coils"/>
    </source>
</evidence>
<keyword evidence="6" id="KW-0539">Nucleus</keyword>
<name>A0A7M5WUA5_9CNID</name>
<evidence type="ECO:0000313" key="12">
    <source>
        <dbReference type="Proteomes" id="UP000594262"/>
    </source>
</evidence>
<dbReference type="GO" id="GO:0005737">
    <property type="term" value="C:cytoplasm"/>
    <property type="evidence" value="ECO:0007669"/>
    <property type="project" value="UniProtKB-SubCell"/>
</dbReference>
<feature type="compositionally biased region" description="Polar residues" evidence="8">
    <location>
        <begin position="828"/>
        <end position="841"/>
    </location>
</feature>
<evidence type="ECO:0000256" key="6">
    <source>
        <dbReference type="ARBA" id="ARBA00023242"/>
    </source>
</evidence>
<dbReference type="GO" id="GO:1990116">
    <property type="term" value="P:ribosome-associated ubiquitin-dependent protein catabolic process"/>
    <property type="evidence" value="ECO:0007669"/>
    <property type="project" value="TreeGrafter"/>
</dbReference>
<feature type="region of interest" description="Disordered" evidence="8">
    <location>
        <begin position="735"/>
        <end position="1029"/>
    </location>
</feature>
<feature type="compositionally biased region" description="Basic and acidic residues" evidence="8">
    <location>
        <begin position="754"/>
        <end position="776"/>
    </location>
</feature>
<feature type="domain" description="NFACT RNA-binding" evidence="9">
    <location>
        <begin position="514"/>
        <end position="624"/>
    </location>
</feature>
<feature type="compositionally biased region" description="Acidic residues" evidence="8">
    <location>
        <begin position="418"/>
        <end position="430"/>
    </location>
</feature>
<keyword evidence="5 7" id="KW-0175">Coiled coil</keyword>
<evidence type="ECO:0000259" key="10">
    <source>
        <dbReference type="Pfam" id="PF11923"/>
    </source>
</evidence>
<sequence>MKTRFTTIDIKAALAEINKSDAIGLRVMNVYDIDNRTYLVRLVHGDTKIVILIESGNRIHLTEYDWPKNMMPSGFSMKCRKHLRGRRLAAVNQIGIDRIVDFTFGYDEAAYHLIVELYDRGNIILTDHEYKILQLLRVRADTDKDVKFAVREQYPVDLAKQHEGVPNEEKIQTILKEAKPGENLKRILNPNFVYGPAVLEHTLLSVGLKPNAKVPQQLNPEDSEVINKISNALHNSENILQSIQDDPKGYIIQRAEKKAKSDGDSDDKLLTYAEFHPYFYEQHQKSPNLEFPSFNKSVDEFFSKLESQKIDMKAMNAEKSALKRLENVKDDHKKRLEALKSSQDLDTTKAELIEMNLPLVEQAIATINSAIANQIDWEEIEDIVKEAQSQHDPIASSIKSLKLNVNQIVLSLRNFYDEDSDSDDESEDDGENKNLKKSSSPKTIEINIDLGLSAFANARSFHNKRRQAASKEEKTIQASKKALRSAEQKTKETLKEVQTAKMISKTRKANWFEKFYWFISSENYLVVGGRDQQQNELLVKRYLRAGDLYVHADLHGASSVIIINHGKGDIPPKTLNEAGTMAICYSAAWDARVVTSAWWVHHNQVSKTAPSGEYLTTGSFMIRGKKNYLPPSHLVMGFSVMFKLEESSIPNHVNDRRVRTIEDDVASQVSEADTGTIDEEQEIPLVNEDPDEEVLSPVSEETIKTDMEKCDIKEEETDNIEKDSLPHVENIVEIENNEAKNVSNSENVASDENEDHKDRDDDIEKEDKENNEKEQIQEGEGVTNIEQEVEKSTAETKEDDIDEDEDFEYPDTNIELQYMGGEKFQLQRGESTYSNEGSKSENTGEEAKNENRKPKLSKKQRRDMKKQKKQGAEATSEQQTTDLPNIQEDKPAPTVESAIGDQPQEKRTKSPPQPAPVPLKRGQKKKLKKMKEKYKDQDEEDRQLMKEILQSGGSEKLSKKKAKANASKMMKQTGVTKQQQQNKVKKHNLVAMDILHQEEAEIPSGTKNADIGNNENEDEEEDKEEKQDQNENILDTLTGQPIGDDLLLYAVPVCAPYSCMQPYKYKVKVTPGTGKRGRAAKSAIHMFLQAKEATDWEKDLLKSLKDVDISRNIPGKVKISAPNMQRIKKK</sequence>
<dbReference type="GO" id="GO:0043023">
    <property type="term" value="F:ribosomal large subunit binding"/>
    <property type="evidence" value="ECO:0007669"/>
    <property type="project" value="TreeGrafter"/>
</dbReference>
<dbReference type="PANTHER" id="PTHR15239">
    <property type="entry name" value="NUCLEAR EXPORT MEDIATOR FACTOR NEMF"/>
    <property type="match status" value="1"/>
</dbReference>
<dbReference type="RefSeq" id="XP_066916894.1">
    <property type="nucleotide sequence ID" value="XM_067060793.1"/>
</dbReference>
<dbReference type="GO" id="GO:0000049">
    <property type="term" value="F:tRNA binding"/>
    <property type="evidence" value="ECO:0007669"/>
    <property type="project" value="TreeGrafter"/>
</dbReference>
<evidence type="ECO:0000256" key="8">
    <source>
        <dbReference type="SAM" id="MobiDB-lite"/>
    </source>
</evidence>
<dbReference type="GO" id="GO:0072344">
    <property type="term" value="P:rescue of stalled ribosome"/>
    <property type="evidence" value="ECO:0007669"/>
    <property type="project" value="TreeGrafter"/>
</dbReference>
<dbReference type="Pfam" id="PF05833">
    <property type="entry name" value="NFACT_N"/>
    <property type="match status" value="1"/>
</dbReference>
<feature type="compositionally biased region" description="Polar residues" evidence="8">
    <location>
        <begin position="739"/>
        <end position="750"/>
    </location>
</feature>
<evidence type="ECO:0008006" key="13">
    <source>
        <dbReference type="Google" id="ProtNLM"/>
    </source>
</evidence>
<protein>
    <recommendedName>
        <fullName evidence="13">Nuclear export mediator factor NEMF homolog</fullName>
    </recommendedName>
</protein>
<dbReference type="InterPro" id="IPR021846">
    <property type="entry name" value="NFACT-C"/>
</dbReference>
<dbReference type="EnsemblMetazoa" id="CLYHEMT013197.1">
    <property type="protein sequence ID" value="CLYHEMP013197.1"/>
    <property type="gene ID" value="CLYHEMG013197"/>
</dbReference>
<evidence type="ECO:0000256" key="1">
    <source>
        <dbReference type="ARBA" id="ARBA00004123"/>
    </source>
</evidence>
<proteinExistence type="inferred from homology"/>
<dbReference type="InterPro" id="IPR008532">
    <property type="entry name" value="NFACT_RNA-bd"/>
</dbReference>
<feature type="compositionally biased region" description="Basic residues" evidence="8">
    <location>
        <begin position="921"/>
        <end position="932"/>
    </location>
</feature>
<comment type="subcellular location">
    <subcellularLocation>
        <location evidence="2">Cytoplasm</location>
    </subcellularLocation>
    <subcellularLocation>
        <location evidence="1">Nucleus</location>
    </subcellularLocation>
</comment>
<keyword evidence="12" id="KW-1185">Reference proteome</keyword>
<evidence type="ECO:0000256" key="5">
    <source>
        <dbReference type="ARBA" id="ARBA00023054"/>
    </source>
</evidence>
<dbReference type="AlphaFoldDB" id="A0A7M5WUA5"/>
<evidence type="ECO:0000259" key="9">
    <source>
        <dbReference type="Pfam" id="PF05670"/>
    </source>
</evidence>
<dbReference type="GO" id="GO:0005634">
    <property type="term" value="C:nucleus"/>
    <property type="evidence" value="ECO:0007669"/>
    <property type="project" value="UniProtKB-SubCell"/>
</dbReference>
<dbReference type="Pfam" id="PF05670">
    <property type="entry name" value="NFACT-R_1"/>
    <property type="match status" value="1"/>
</dbReference>
<feature type="compositionally biased region" description="Low complexity" evidence="8">
    <location>
        <begin position="964"/>
        <end position="982"/>
    </location>
</feature>
<evidence type="ECO:0000256" key="4">
    <source>
        <dbReference type="ARBA" id="ARBA00022490"/>
    </source>
</evidence>
<dbReference type="EnsemblMetazoa" id="CLYHEMT013197.2">
    <property type="protein sequence ID" value="CLYHEMP013197.2"/>
    <property type="gene ID" value="CLYHEMG013197"/>
</dbReference>
<feature type="region of interest" description="Disordered" evidence="8">
    <location>
        <begin position="418"/>
        <end position="439"/>
    </location>
</feature>
<dbReference type="Proteomes" id="UP000594262">
    <property type="component" value="Unplaced"/>
</dbReference>
<dbReference type="Gene3D" id="2.30.310.10">
    <property type="entry name" value="ibrinogen binding protein from staphylococcus aureus domain"/>
    <property type="match status" value="1"/>
</dbReference>
<dbReference type="FunFam" id="2.30.310.10:FF:000001">
    <property type="entry name" value="Nuclear export mediator factor Nemf"/>
    <property type="match status" value="1"/>
</dbReference>
<feature type="region of interest" description="Disordered" evidence="8">
    <location>
        <begin position="463"/>
        <end position="489"/>
    </location>
</feature>
<evidence type="ECO:0000256" key="3">
    <source>
        <dbReference type="ARBA" id="ARBA00008318"/>
    </source>
</evidence>
<comment type="similarity">
    <text evidence="3">Belongs to the NEMF family.</text>
</comment>
<dbReference type="GeneID" id="136804055"/>
<feature type="compositionally biased region" description="Basic residues" evidence="8">
    <location>
        <begin position="854"/>
        <end position="869"/>
    </location>
</feature>
<feature type="compositionally biased region" description="Polar residues" evidence="8">
    <location>
        <begin position="873"/>
        <end position="884"/>
    </location>
</feature>
<accession>A0A7M5WUA5</accession>
<reference evidence="11" key="1">
    <citation type="submission" date="2021-01" db="UniProtKB">
        <authorList>
            <consortium name="EnsemblMetazoa"/>
        </authorList>
    </citation>
    <scope>IDENTIFICATION</scope>
</reference>
<evidence type="ECO:0000313" key="11">
    <source>
        <dbReference type="EnsemblMetazoa" id="CLYHEMP013197.1"/>
    </source>
</evidence>
<feature type="domain" description="NFACT protein C-terminal" evidence="10">
    <location>
        <begin position="1029"/>
        <end position="1120"/>
    </location>
</feature>
<evidence type="ECO:0000256" key="2">
    <source>
        <dbReference type="ARBA" id="ARBA00004496"/>
    </source>
</evidence>
<dbReference type="Pfam" id="PF11923">
    <property type="entry name" value="NFACT-C"/>
    <property type="match status" value="1"/>
</dbReference>
<dbReference type="PANTHER" id="PTHR15239:SF6">
    <property type="entry name" value="RIBOSOME QUALITY CONTROL COMPLEX SUBUNIT NEMF"/>
    <property type="match status" value="1"/>
</dbReference>
<dbReference type="InterPro" id="IPR051608">
    <property type="entry name" value="RQC_Subunit_NEMF"/>
</dbReference>
<organism evidence="11 12">
    <name type="scientific">Clytia hemisphaerica</name>
    <dbReference type="NCBI Taxonomy" id="252671"/>
    <lineage>
        <taxon>Eukaryota</taxon>
        <taxon>Metazoa</taxon>
        <taxon>Cnidaria</taxon>
        <taxon>Hydrozoa</taxon>
        <taxon>Hydroidolina</taxon>
        <taxon>Leptothecata</taxon>
        <taxon>Obeliida</taxon>
        <taxon>Clytiidae</taxon>
        <taxon>Clytia</taxon>
    </lineage>
</organism>
<feature type="compositionally biased region" description="Acidic residues" evidence="8">
    <location>
        <begin position="797"/>
        <end position="809"/>
    </location>
</feature>